<feature type="domain" description="TPM" evidence="3">
    <location>
        <begin position="33"/>
        <end position="155"/>
    </location>
</feature>
<dbReference type="Proteomes" id="UP001317742">
    <property type="component" value="Chromosome"/>
</dbReference>
<name>A0ABN6S6C4_9BACT</name>
<sequence length="266" mass="27919">MRTLYATLLGAILLLAMASGAFALDVPPYKGRVNDLANMMNSSTEQTLEAQLAELEKTDSTQMAILTIPSLEGDSMEDFSIRVAETWKVGQKESDNGVILLVSKADRKSRIEVGYGLEGVLTDVLAGQILDNVIAPRFKQGNFDAGFKDGVVAITSAVRGEFAASKSLKRKSKLNIFSIIVVPMILIVMFTEKFGRPRRQGQMTEEQAIEDARRHGRGSTATNLLLLSMLGGSFRGGGGGFGGGGGGGFGGFGGGGFGGGGASGGW</sequence>
<dbReference type="PANTHER" id="PTHR30373:SF2">
    <property type="entry name" value="UPF0603 PROTEIN YGCG"/>
    <property type="match status" value="1"/>
</dbReference>
<dbReference type="InterPro" id="IPR007621">
    <property type="entry name" value="TPM_dom"/>
</dbReference>
<feature type="chain" id="PRO_5046845062" description="TPM domain-containing protein" evidence="2">
    <location>
        <begin position="24"/>
        <end position="266"/>
    </location>
</feature>
<keyword evidence="1" id="KW-0472">Membrane</keyword>
<dbReference type="Gene3D" id="3.10.310.50">
    <property type="match status" value="1"/>
</dbReference>
<gene>
    <name evidence="4" type="ORF">SYK_22630</name>
</gene>
<keyword evidence="2" id="KW-0732">Signal</keyword>
<dbReference type="RefSeq" id="WP_281760414.1">
    <property type="nucleotide sequence ID" value="NZ_AP026709.1"/>
</dbReference>
<feature type="transmembrane region" description="Helical" evidence="1">
    <location>
        <begin position="174"/>
        <end position="191"/>
    </location>
</feature>
<dbReference type="EMBL" id="AP026709">
    <property type="protein sequence ID" value="BDQ37903.1"/>
    <property type="molecule type" value="Genomic_DNA"/>
</dbReference>
<dbReference type="PANTHER" id="PTHR30373">
    <property type="entry name" value="UPF0603 PROTEIN YGCG"/>
    <property type="match status" value="1"/>
</dbReference>
<keyword evidence="5" id="KW-1185">Reference proteome</keyword>
<keyword evidence="1" id="KW-0812">Transmembrane</keyword>
<evidence type="ECO:0000313" key="4">
    <source>
        <dbReference type="EMBL" id="BDQ37903.1"/>
    </source>
</evidence>
<evidence type="ECO:0000313" key="5">
    <source>
        <dbReference type="Proteomes" id="UP001317742"/>
    </source>
</evidence>
<keyword evidence="1" id="KW-1133">Transmembrane helix</keyword>
<dbReference type="Pfam" id="PF04536">
    <property type="entry name" value="TPM_phosphatase"/>
    <property type="match status" value="1"/>
</dbReference>
<protein>
    <recommendedName>
        <fullName evidence="3">TPM domain-containing protein</fullName>
    </recommendedName>
</protein>
<evidence type="ECO:0000259" key="3">
    <source>
        <dbReference type="Pfam" id="PF04536"/>
    </source>
</evidence>
<evidence type="ECO:0000256" key="2">
    <source>
        <dbReference type="SAM" id="SignalP"/>
    </source>
</evidence>
<feature type="signal peptide" evidence="2">
    <location>
        <begin position="1"/>
        <end position="23"/>
    </location>
</feature>
<proteinExistence type="predicted"/>
<reference evidence="4 5" key="1">
    <citation type="submission" date="2022-08" db="EMBL/GenBank/DDBJ databases">
        <title>Genome Sequence of the sulphate-reducing bacterium, Pseudodesulfovibrio sp. SYK.</title>
        <authorList>
            <person name="Kondo R."/>
            <person name="Kataoka T."/>
        </authorList>
    </citation>
    <scope>NUCLEOTIDE SEQUENCE [LARGE SCALE GENOMIC DNA]</scope>
    <source>
        <strain evidence="4 5">SYK</strain>
    </source>
</reference>
<accession>A0ABN6S6C4</accession>
<evidence type="ECO:0000256" key="1">
    <source>
        <dbReference type="SAM" id="Phobius"/>
    </source>
</evidence>
<organism evidence="4 5">
    <name type="scientific">Pseudodesulfovibrio nedwellii</name>
    <dbReference type="NCBI Taxonomy" id="2973072"/>
    <lineage>
        <taxon>Bacteria</taxon>
        <taxon>Pseudomonadati</taxon>
        <taxon>Thermodesulfobacteriota</taxon>
        <taxon>Desulfovibrionia</taxon>
        <taxon>Desulfovibrionales</taxon>
        <taxon>Desulfovibrionaceae</taxon>
    </lineage>
</organism>